<evidence type="ECO:0000313" key="8">
    <source>
        <dbReference type="Proteomes" id="UP000617734"/>
    </source>
</evidence>
<evidence type="ECO:0000256" key="4">
    <source>
        <dbReference type="ARBA" id="ARBA00022898"/>
    </source>
</evidence>
<evidence type="ECO:0000256" key="5">
    <source>
        <dbReference type="SAM" id="MobiDB-lite"/>
    </source>
</evidence>
<feature type="domain" description="Aminotransferase class I/classII large" evidence="6">
    <location>
        <begin position="76"/>
        <end position="419"/>
    </location>
</feature>
<name>A0A919KJW0_9ACTN</name>
<dbReference type="Gene3D" id="3.90.1150.10">
    <property type="entry name" value="Aspartate Aminotransferase, domain 1"/>
    <property type="match status" value="1"/>
</dbReference>
<evidence type="ECO:0000313" key="7">
    <source>
        <dbReference type="EMBL" id="GHH59179.1"/>
    </source>
</evidence>
<accession>A0A919KJW0</accession>
<protein>
    <recommendedName>
        <fullName evidence="6">Aminotransferase class I/classII large domain-containing protein</fullName>
    </recommendedName>
</protein>
<dbReference type="RefSeq" id="WP_229927064.1">
    <property type="nucleotide sequence ID" value="NZ_BNBO01000001.1"/>
</dbReference>
<evidence type="ECO:0000259" key="6">
    <source>
        <dbReference type="Pfam" id="PF00155"/>
    </source>
</evidence>
<dbReference type="GO" id="GO:0030170">
    <property type="term" value="F:pyridoxal phosphate binding"/>
    <property type="evidence" value="ECO:0007669"/>
    <property type="project" value="InterPro"/>
</dbReference>
<dbReference type="InterPro" id="IPR015422">
    <property type="entry name" value="PyrdxlP-dep_Trfase_small"/>
</dbReference>
<keyword evidence="3" id="KW-0808">Transferase</keyword>
<dbReference type="CDD" id="cd00609">
    <property type="entry name" value="AAT_like"/>
    <property type="match status" value="1"/>
</dbReference>
<dbReference type="AlphaFoldDB" id="A0A919KJW0"/>
<comment type="cofactor">
    <cofactor evidence="1">
        <name>pyridoxal 5'-phosphate</name>
        <dbReference type="ChEBI" id="CHEBI:597326"/>
    </cofactor>
</comment>
<organism evidence="7 8">
    <name type="scientific">Kitasatospora indigofera</name>
    <dbReference type="NCBI Taxonomy" id="67307"/>
    <lineage>
        <taxon>Bacteria</taxon>
        <taxon>Bacillati</taxon>
        <taxon>Actinomycetota</taxon>
        <taxon>Actinomycetes</taxon>
        <taxon>Kitasatosporales</taxon>
        <taxon>Streptomycetaceae</taxon>
        <taxon>Kitasatospora</taxon>
    </lineage>
</organism>
<feature type="region of interest" description="Disordered" evidence="5">
    <location>
        <begin position="425"/>
        <end position="454"/>
    </location>
</feature>
<dbReference type="InterPro" id="IPR015424">
    <property type="entry name" value="PyrdxlP-dep_Trfase"/>
</dbReference>
<dbReference type="InterPro" id="IPR015421">
    <property type="entry name" value="PyrdxlP-dep_Trfase_major"/>
</dbReference>
<evidence type="ECO:0000256" key="1">
    <source>
        <dbReference type="ARBA" id="ARBA00001933"/>
    </source>
</evidence>
<dbReference type="PANTHER" id="PTHR42790">
    <property type="entry name" value="AMINOTRANSFERASE"/>
    <property type="match status" value="1"/>
</dbReference>
<evidence type="ECO:0000256" key="2">
    <source>
        <dbReference type="ARBA" id="ARBA00022576"/>
    </source>
</evidence>
<evidence type="ECO:0000256" key="3">
    <source>
        <dbReference type="ARBA" id="ARBA00022679"/>
    </source>
</evidence>
<dbReference type="EMBL" id="BNBO01000001">
    <property type="protein sequence ID" value="GHH59179.1"/>
    <property type="molecule type" value="Genomic_DNA"/>
</dbReference>
<dbReference type="GO" id="GO:0008483">
    <property type="term" value="F:transaminase activity"/>
    <property type="evidence" value="ECO:0007669"/>
    <property type="project" value="UniProtKB-KW"/>
</dbReference>
<sequence>MATELAREDLHASVSDPASASMNFLNEVSARFPDAVSLAAGRPHEGFHSTDDLDRYLRTYLAHLEGLGLDADQRRRQLLQYGRTNGHLGVLIARTLLLDEGIEVPAQAVMVTTGAQEAMVVALRGLCAGPGDVVLAVEPCYVGFTGAARLLGIEVVPVPETADGLDPEAVLAVARAVRAGGRRPRALYLVPNFANPSGVSMPVPARRRLLEVAAEADLLLLEDDPYGLFGLDEEPRPTLKALDTGQRVIHIGSFAKSFFPGVRIGFLVADQAVTDAQGRRTLLAEELSTVKSLLTVNTSPVAQALVGGFLVESGCNLRTAVKEKTEFYRRNLRTLLAALERSFADEPRVRWNAPAGGFFAVVEVPMTADENLLEISGRDYGVLWTPMSFFHAGDGGRRALRLSCSALEPDRIEEGVRRLARLVRERADTPDPAGPGRAAVAADPAAPAGSRDPG</sequence>
<keyword evidence="2" id="KW-0032">Aminotransferase</keyword>
<gene>
    <name evidence="7" type="ORF">GCM10018781_01880</name>
</gene>
<reference evidence="7" key="2">
    <citation type="submission" date="2020-09" db="EMBL/GenBank/DDBJ databases">
        <authorList>
            <person name="Sun Q."/>
            <person name="Ohkuma M."/>
        </authorList>
    </citation>
    <scope>NUCLEOTIDE SEQUENCE</scope>
    <source>
        <strain evidence="7">JCM 4646</strain>
    </source>
</reference>
<dbReference type="SUPFAM" id="SSF53383">
    <property type="entry name" value="PLP-dependent transferases"/>
    <property type="match status" value="1"/>
</dbReference>
<comment type="caution">
    <text evidence="7">The sequence shown here is derived from an EMBL/GenBank/DDBJ whole genome shotgun (WGS) entry which is preliminary data.</text>
</comment>
<dbReference type="GO" id="GO:1901605">
    <property type="term" value="P:alpha-amino acid metabolic process"/>
    <property type="evidence" value="ECO:0007669"/>
    <property type="project" value="TreeGrafter"/>
</dbReference>
<dbReference type="GeneID" id="95350746"/>
<reference evidence="7" key="1">
    <citation type="journal article" date="2014" name="Int. J. Syst. Evol. Microbiol.">
        <title>Complete genome sequence of Corynebacterium casei LMG S-19264T (=DSM 44701T), isolated from a smear-ripened cheese.</title>
        <authorList>
            <consortium name="US DOE Joint Genome Institute (JGI-PGF)"/>
            <person name="Walter F."/>
            <person name="Albersmeier A."/>
            <person name="Kalinowski J."/>
            <person name="Ruckert C."/>
        </authorList>
    </citation>
    <scope>NUCLEOTIDE SEQUENCE</scope>
    <source>
        <strain evidence="7">JCM 4646</strain>
    </source>
</reference>
<keyword evidence="8" id="KW-1185">Reference proteome</keyword>
<dbReference type="InterPro" id="IPR050859">
    <property type="entry name" value="Class-I_PLP-dep_aminotransf"/>
</dbReference>
<dbReference type="PANTHER" id="PTHR42790:SF19">
    <property type="entry name" value="KYNURENINE_ALPHA-AMINOADIPATE AMINOTRANSFERASE, MITOCHONDRIAL"/>
    <property type="match status" value="1"/>
</dbReference>
<feature type="compositionally biased region" description="Low complexity" evidence="5">
    <location>
        <begin position="430"/>
        <end position="454"/>
    </location>
</feature>
<proteinExistence type="predicted"/>
<dbReference type="InterPro" id="IPR004839">
    <property type="entry name" value="Aminotransferase_I/II_large"/>
</dbReference>
<dbReference type="Gene3D" id="3.40.640.10">
    <property type="entry name" value="Type I PLP-dependent aspartate aminotransferase-like (Major domain)"/>
    <property type="match status" value="1"/>
</dbReference>
<dbReference type="Proteomes" id="UP000617734">
    <property type="component" value="Unassembled WGS sequence"/>
</dbReference>
<dbReference type="Pfam" id="PF00155">
    <property type="entry name" value="Aminotran_1_2"/>
    <property type="match status" value="1"/>
</dbReference>
<keyword evidence="4" id="KW-0663">Pyridoxal phosphate</keyword>